<dbReference type="OrthoDB" id="7691805at2759"/>
<gene>
    <name evidence="1" type="ORF">PGT21_016593</name>
</gene>
<dbReference type="AlphaFoldDB" id="A0A5B0QXH0"/>
<protein>
    <submittedName>
        <fullName evidence="1">Uncharacterized protein</fullName>
    </submittedName>
</protein>
<reference evidence="1 2" key="1">
    <citation type="submission" date="2019-05" db="EMBL/GenBank/DDBJ databases">
        <title>Emergence of the Ug99 lineage of the wheat stem rust pathogen through somatic hybridization.</title>
        <authorList>
            <person name="Li F."/>
            <person name="Upadhyaya N.M."/>
            <person name="Sperschneider J."/>
            <person name="Matny O."/>
            <person name="Nguyen-Phuc H."/>
            <person name="Mago R."/>
            <person name="Raley C."/>
            <person name="Miller M.E."/>
            <person name="Silverstein K.A.T."/>
            <person name="Henningsen E."/>
            <person name="Hirsch C.D."/>
            <person name="Visser B."/>
            <person name="Pretorius Z.A."/>
            <person name="Steffenson B.J."/>
            <person name="Schwessinger B."/>
            <person name="Dodds P.N."/>
            <person name="Figueroa M."/>
        </authorList>
    </citation>
    <scope>NUCLEOTIDE SEQUENCE [LARGE SCALE GENOMIC DNA]</scope>
    <source>
        <strain evidence="1">21-0</strain>
    </source>
</reference>
<accession>A0A5B0QXH0</accession>
<evidence type="ECO:0000313" key="2">
    <source>
        <dbReference type="Proteomes" id="UP000324748"/>
    </source>
</evidence>
<proteinExistence type="predicted"/>
<keyword evidence="2" id="KW-1185">Reference proteome</keyword>
<comment type="caution">
    <text evidence="1">The sequence shown here is derived from an EMBL/GenBank/DDBJ whole genome shotgun (WGS) entry which is preliminary data.</text>
</comment>
<sequence length="94" mass="10818">MDVDNKDAKLAKVQAQLTELMDVVKEEHKALYGTKQAARCWWKHLSGTLAALGYKSSYHNSSVYTKQQVRQIHHMGTRERWDCDGFFQRSTGTT</sequence>
<name>A0A5B0QXH0_PUCGR</name>
<dbReference type="Proteomes" id="UP000324748">
    <property type="component" value="Unassembled WGS sequence"/>
</dbReference>
<dbReference type="EMBL" id="VSWC01000002">
    <property type="protein sequence ID" value="KAA1117613.1"/>
    <property type="molecule type" value="Genomic_DNA"/>
</dbReference>
<organism evidence="1 2">
    <name type="scientific">Puccinia graminis f. sp. tritici</name>
    <dbReference type="NCBI Taxonomy" id="56615"/>
    <lineage>
        <taxon>Eukaryota</taxon>
        <taxon>Fungi</taxon>
        <taxon>Dikarya</taxon>
        <taxon>Basidiomycota</taxon>
        <taxon>Pucciniomycotina</taxon>
        <taxon>Pucciniomycetes</taxon>
        <taxon>Pucciniales</taxon>
        <taxon>Pucciniaceae</taxon>
        <taxon>Puccinia</taxon>
    </lineage>
</organism>
<evidence type="ECO:0000313" key="1">
    <source>
        <dbReference type="EMBL" id="KAA1117613.1"/>
    </source>
</evidence>